<protein>
    <submittedName>
        <fullName evidence="2">Uncharacterized protein</fullName>
    </submittedName>
</protein>
<feature type="region of interest" description="Disordered" evidence="1">
    <location>
        <begin position="25"/>
        <end position="44"/>
    </location>
</feature>
<proteinExistence type="predicted"/>
<dbReference type="GeneID" id="27353074"/>
<evidence type="ECO:0000256" key="1">
    <source>
        <dbReference type="SAM" id="MobiDB-lite"/>
    </source>
</evidence>
<accession>A0A0D2DZ81</accession>
<keyword evidence="3" id="KW-1185">Reference proteome</keyword>
<sequence>MPSRRILPTKTDDISVPVPHLQYTDRKDNATSHSPIDLLPHRRNSLVPPKEEHHIAYQPWLKNPEIFSHCQLAYDSDRLAALAGLITTKQMDEYKGVRNLFGLWERDLHVELCWVANIFAGTGVFKGLTFLQHLALPSWT</sequence>
<dbReference type="HOGENOM" id="CLU_1835192_0_0_1"/>
<reference evidence="2 3" key="1">
    <citation type="submission" date="2015-01" db="EMBL/GenBank/DDBJ databases">
        <title>The Genome Sequence of Exophiala oligosperma CBS72588.</title>
        <authorList>
            <consortium name="The Broad Institute Genomics Platform"/>
            <person name="Cuomo C."/>
            <person name="de Hoog S."/>
            <person name="Gorbushina A."/>
            <person name="Stielow B."/>
            <person name="Teixiera M."/>
            <person name="Abouelleil A."/>
            <person name="Chapman S.B."/>
            <person name="Priest M."/>
            <person name="Young S.K."/>
            <person name="Wortman J."/>
            <person name="Nusbaum C."/>
            <person name="Birren B."/>
        </authorList>
    </citation>
    <scope>NUCLEOTIDE SEQUENCE [LARGE SCALE GENOMIC DNA]</scope>
    <source>
        <strain evidence="2 3">CBS 72588</strain>
    </source>
</reference>
<dbReference type="AlphaFoldDB" id="A0A0D2DZ81"/>
<organism evidence="2 3">
    <name type="scientific">Exophiala oligosperma</name>
    <dbReference type="NCBI Taxonomy" id="215243"/>
    <lineage>
        <taxon>Eukaryota</taxon>
        <taxon>Fungi</taxon>
        <taxon>Dikarya</taxon>
        <taxon>Ascomycota</taxon>
        <taxon>Pezizomycotina</taxon>
        <taxon>Eurotiomycetes</taxon>
        <taxon>Chaetothyriomycetidae</taxon>
        <taxon>Chaetothyriales</taxon>
        <taxon>Herpotrichiellaceae</taxon>
        <taxon>Exophiala</taxon>
    </lineage>
</organism>
<dbReference type="Proteomes" id="UP000053342">
    <property type="component" value="Unassembled WGS sequence"/>
</dbReference>
<dbReference type="OrthoDB" id="5362512at2759"/>
<dbReference type="EMBL" id="KN847332">
    <property type="protein sequence ID" value="KIW48413.1"/>
    <property type="molecule type" value="Genomic_DNA"/>
</dbReference>
<name>A0A0D2DZ81_9EURO</name>
<dbReference type="RefSeq" id="XP_016268629.1">
    <property type="nucleotide sequence ID" value="XM_016401576.1"/>
</dbReference>
<evidence type="ECO:0000313" key="3">
    <source>
        <dbReference type="Proteomes" id="UP000053342"/>
    </source>
</evidence>
<evidence type="ECO:0000313" key="2">
    <source>
        <dbReference type="EMBL" id="KIW48413.1"/>
    </source>
</evidence>
<dbReference type="VEuPathDB" id="FungiDB:PV06_01000"/>
<gene>
    <name evidence="2" type="ORF">PV06_01000</name>
</gene>